<evidence type="ECO:0000256" key="6">
    <source>
        <dbReference type="SAM" id="MobiDB-lite"/>
    </source>
</evidence>
<accession>A0A7C9N605</accession>
<dbReference type="GO" id="GO:0006355">
    <property type="term" value="P:regulation of DNA-templated transcription"/>
    <property type="evidence" value="ECO:0007669"/>
    <property type="project" value="InterPro"/>
</dbReference>
<dbReference type="EMBL" id="WXEW01000009">
    <property type="protein sequence ID" value="NAS25714.1"/>
    <property type="molecule type" value="Genomic_DNA"/>
</dbReference>
<evidence type="ECO:0000313" key="8">
    <source>
        <dbReference type="EMBL" id="NAS25714.1"/>
    </source>
</evidence>
<dbReference type="SUPFAM" id="SSF48452">
    <property type="entry name" value="TPR-like"/>
    <property type="match status" value="1"/>
</dbReference>
<dbReference type="SUPFAM" id="SSF46894">
    <property type="entry name" value="C-terminal effector domain of the bipartite response regulators"/>
    <property type="match status" value="1"/>
</dbReference>
<dbReference type="Gene3D" id="1.10.10.10">
    <property type="entry name" value="Winged helix-like DNA-binding domain superfamily/Winged helix DNA-binding domain"/>
    <property type="match status" value="1"/>
</dbReference>
<dbReference type="InterPro" id="IPR051677">
    <property type="entry name" value="AfsR-DnrI-RedD_regulator"/>
</dbReference>
<dbReference type="PROSITE" id="PS51755">
    <property type="entry name" value="OMPR_PHOB"/>
    <property type="match status" value="1"/>
</dbReference>
<dbReference type="PANTHER" id="PTHR35807">
    <property type="entry name" value="TRANSCRIPTIONAL REGULATOR REDD-RELATED"/>
    <property type="match status" value="1"/>
</dbReference>
<name>A0A7C9N605_9ACTN</name>
<dbReference type="InterPro" id="IPR027417">
    <property type="entry name" value="P-loop_NTPase"/>
</dbReference>
<dbReference type="PANTHER" id="PTHR35807:SF1">
    <property type="entry name" value="TRANSCRIPTIONAL REGULATOR REDD"/>
    <property type="match status" value="1"/>
</dbReference>
<gene>
    <name evidence="8" type="ORF">GT755_29025</name>
</gene>
<dbReference type="GO" id="GO:0000160">
    <property type="term" value="P:phosphorelay signal transduction system"/>
    <property type="evidence" value="ECO:0007669"/>
    <property type="project" value="InterPro"/>
</dbReference>
<dbReference type="AlphaFoldDB" id="A0A7C9N605"/>
<dbReference type="Gene3D" id="3.40.50.300">
    <property type="entry name" value="P-loop containing nucleotide triphosphate hydrolases"/>
    <property type="match status" value="1"/>
</dbReference>
<dbReference type="InterPro" id="IPR005158">
    <property type="entry name" value="BTAD"/>
</dbReference>
<dbReference type="SMART" id="SM00862">
    <property type="entry name" value="Trans_reg_C"/>
    <property type="match status" value="1"/>
</dbReference>
<comment type="caution">
    <text evidence="8">The sequence shown here is derived from an EMBL/GenBank/DDBJ whole genome shotgun (WGS) entry which is preliminary data.</text>
</comment>
<keyword evidence="4" id="KW-0804">Transcription</keyword>
<dbReference type="SMART" id="SM01043">
    <property type="entry name" value="BTAD"/>
    <property type="match status" value="1"/>
</dbReference>
<evidence type="ECO:0000313" key="9">
    <source>
        <dbReference type="Proteomes" id="UP000479526"/>
    </source>
</evidence>
<protein>
    <submittedName>
        <fullName evidence="8">AAA family ATPase</fullName>
    </submittedName>
</protein>
<dbReference type="InterPro" id="IPR036388">
    <property type="entry name" value="WH-like_DNA-bd_sf"/>
</dbReference>
<feature type="compositionally biased region" description="Basic and acidic residues" evidence="6">
    <location>
        <begin position="296"/>
        <end position="308"/>
    </location>
</feature>
<feature type="region of interest" description="Disordered" evidence="6">
    <location>
        <begin position="267"/>
        <end position="314"/>
    </location>
</feature>
<dbReference type="Pfam" id="PF00486">
    <property type="entry name" value="Trans_reg_C"/>
    <property type="match status" value="1"/>
</dbReference>
<dbReference type="SMART" id="SM00382">
    <property type="entry name" value="AAA"/>
    <property type="match status" value="1"/>
</dbReference>
<keyword evidence="3 5" id="KW-0238">DNA-binding</keyword>
<evidence type="ECO:0000256" key="4">
    <source>
        <dbReference type="ARBA" id="ARBA00023163"/>
    </source>
</evidence>
<dbReference type="SUPFAM" id="SSF52540">
    <property type="entry name" value="P-loop containing nucleoside triphosphate hydrolases"/>
    <property type="match status" value="1"/>
</dbReference>
<dbReference type="InterPro" id="IPR016032">
    <property type="entry name" value="Sig_transdc_resp-reg_C-effctor"/>
</dbReference>
<dbReference type="GO" id="GO:0003677">
    <property type="term" value="F:DNA binding"/>
    <property type="evidence" value="ECO:0007669"/>
    <property type="project" value="UniProtKB-UniRule"/>
</dbReference>
<dbReference type="RefSeq" id="WP_161482756.1">
    <property type="nucleotide sequence ID" value="NZ_WXEW01000009.1"/>
</dbReference>
<comment type="similarity">
    <text evidence="1">Belongs to the AfsR/DnrI/RedD regulatory family.</text>
</comment>
<sequence>MDIRVLGPTEIVDDDGHVREIGSLKIRTLLGVLLLAEGRPVSPATLIDRLWGDEPPAEAMASLHSYVSNLRRLLEPGRPARGHSRVLTLGPVGYTLTVDRERLDTMRFLRLVGQAEQAADPVEVERAASGALALWRGEPYAELDGQEYVAAARARLGEAWERARELRVTAVIRQQRHDEVLGELEALTYEHPLRERLWGLRALALYQCGRQGEALETLRTARRVLAEELGVDPGEELRELERDILAQSPRLRPQRTRLAAIAHDATTHEATAQAARTDPAQQVDPGRSPDGQPDGGEGRHRPPEDGPDQHGPSGRELAERALAGRRQELATLDALLESVAAGTPGFALLTGEPGIGKTRLTEELVARARAQGYQVAVGRCAATEGAPAFWLWVTVLERLADALPPLPAEVRENMPGAGSGTQADPEGARFRTYEAAARVLRAAADKGPVLVVLDDLHWADPSSLRLLAYLAETFAHGPLCVVGTARDWPEPQGALAGAFEALARRRGVRLGLAGLSVAELRELAPAGTDLQALRDRTDGNPFFVTELMRYLSVGASEGGALPLGVRDVVLGRVNRLPEPSAELLRVAAVAGREFDLAIVAEATSLMLEDALDRLEPAMAAALIAEGRPGRFRFVHALVQEALTEVVPALRRARLHAAIAAAIESRTGGRISDRLAAAAHHWLEAASAGHAARAWRAAWRAAEEAKRLRAHDAAAELLERAVDVAEGDPELTPGERMDLLFALAEARLGAGDAQGQLAELRRVRHLAKQAGDRRRLAAAATGYGGRILQPWKIYGDYDADLVTDLLHLAADQALEPAARARVLACLAVQTYHGPGRDPAEGRRWTEEAVRLAGNENDATLLGWVLFARYTALLDPETVSERLETSEQMVRVGREAGDDELLAIGLTCLGGTLLELCRAQEGLAVLSEAQELIERSHLPYLRIMLGWLRLGIVVDSGDMAAAEALLAATTAEHQATSMWGVKPLTAGGAHQVALMHARRGTIDPALLSRPHEIANDNLTYITKEGLACRLAVSGRLEEARQVIGPWEEQPPLPRTFVRTYWLVLRIEIWARLGDRRACAALYEQALPYADRMAMSGLSLLMWPVSRSLALLARVLGDDEAARRHADHAMAVAREMGAGALIEMIKTDLAGDQPHR</sequence>
<dbReference type="InterPro" id="IPR001867">
    <property type="entry name" value="OmpR/PhoB-type_DNA-bd"/>
</dbReference>
<dbReference type="Proteomes" id="UP000479526">
    <property type="component" value="Unassembled WGS sequence"/>
</dbReference>
<dbReference type="CDD" id="cd15831">
    <property type="entry name" value="BTAD"/>
    <property type="match status" value="1"/>
</dbReference>
<dbReference type="InterPro" id="IPR041664">
    <property type="entry name" value="AAA_16"/>
</dbReference>
<keyword evidence="9" id="KW-1185">Reference proteome</keyword>
<evidence type="ECO:0000256" key="3">
    <source>
        <dbReference type="ARBA" id="ARBA00023125"/>
    </source>
</evidence>
<feature type="DNA-binding region" description="OmpR/PhoB-type" evidence="5">
    <location>
        <begin position="1"/>
        <end position="98"/>
    </location>
</feature>
<reference evidence="8 9" key="1">
    <citation type="submission" date="2020-01" db="EMBL/GenBank/DDBJ databases">
        <title>Herbidospora sp. NEAU-GS84 nov., a novel actinomycete isolated from soil.</title>
        <authorList>
            <person name="Han L."/>
        </authorList>
    </citation>
    <scope>NUCLEOTIDE SEQUENCE [LARGE SCALE GENOMIC DNA]</scope>
    <source>
        <strain evidence="8 9">NEAU-GS84</strain>
    </source>
</reference>
<proteinExistence type="inferred from homology"/>
<evidence type="ECO:0000256" key="2">
    <source>
        <dbReference type="ARBA" id="ARBA00023015"/>
    </source>
</evidence>
<dbReference type="InterPro" id="IPR003593">
    <property type="entry name" value="AAA+_ATPase"/>
</dbReference>
<feature type="domain" description="OmpR/PhoB-type" evidence="7">
    <location>
        <begin position="1"/>
        <end position="98"/>
    </location>
</feature>
<evidence type="ECO:0000259" key="7">
    <source>
        <dbReference type="PROSITE" id="PS51755"/>
    </source>
</evidence>
<keyword evidence="2" id="KW-0805">Transcription regulation</keyword>
<evidence type="ECO:0000256" key="1">
    <source>
        <dbReference type="ARBA" id="ARBA00005820"/>
    </source>
</evidence>
<dbReference type="InterPro" id="IPR011990">
    <property type="entry name" value="TPR-like_helical_dom_sf"/>
</dbReference>
<dbReference type="Pfam" id="PF03704">
    <property type="entry name" value="BTAD"/>
    <property type="match status" value="1"/>
</dbReference>
<dbReference type="Gene3D" id="1.25.40.10">
    <property type="entry name" value="Tetratricopeptide repeat domain"/>
    <property type="match status" value="1"/>
</dbReference>
<organism evidence="8 9">
    <name type="scientific">Herbidospora solisilvae</name>
    <dbReference type="NCBI Taxonomy" id="2696284"/>
    <lineage>
        <taxon>Bacteria</taxon>
        <taxon>Bacillati</taxon>
        <taxon>Actinomycetota</taxon>
        <taxon>Actinomycetes</taxon>
        <taxon>Streptosporangiales</taxon>
        <taxon>Streptosporangiaceae</taxon>
        <taxon>Herbidospora</taxon>
    </lineage>
</organism>
<dbReference type="Pfam" id="PF13191">
    <property type="entry name" value="AAA_16"/>
    <property type="match status" value="1"/>
</dbReference>
<evidence type="ECO:0000256" key="5">
    <source>
        <dbReference type="PROSITE-ProRule" id="PRU01091"/>
    </source>
</evidence>